<gene>
    <name evidence="11" type="ORF">DYH56_11765</name>
</gene>
<dbReference type="InterPro" id="IPR001992">
    <property type="entry name" value="T2SS_GspF/T4SS_PilC_CS"/>
</dbReference>
<comment type="caution">
    <text evidence="11">The sequence shown here is derived from an EMBL/GenBank/DDBJ whole genome shotgun (WGS) entry which is preliminary data.</text>
</comment>
<feature type="transmembrane region" description="Helical" evidence="9">
    <location>
        <begin position="170"/>
        <end position="194"/>
    </location>
</feature>
<reference evidence="11 12" key="1">
    <citation type="submission" date="2018-08" db="EMBL/GenBank/DDBJ databases">
        <title>Draft genome sequence of Psychrilyobacter sp. strain SD5 isolated from Black Sea water.</title>
        <authorList>
            <person name="Yadav S."/>
            <person name="Villanueva L."/>
            <person name="Damste J.S.S."/>
        </authorList>
    </citation>
    <scope>NUCLEOTIDE SEQUENCE [LARGE SCALE GENOMIC DNA]</scope>
    <source>
        <strain evidence="11 12">SD5</strain>
    </source>
</reference>
<evidence type="ECO:0000256" key="3">
    <source>
        <dbReference type="ARBA" id="ARBA00022448"/>
    </source>
</evidence>
<keyword evidence="5 8" id="KW-0812">Transmembrane</keyword>
<comment type="subcellular location">
    <subcellularLocation>
        <location evidence="1 8">Cell membrane</location>
        <topology evidence="1 8">Multi-pass membrane protein</topology>
    </subcellularLocation>
</comment>
<keyword evidence="12" id="KW-1185">Reference proteome</keyword>
<name>A0ABX9KF55_9FUSO</name>
<evidence type="ECO:0000256" key="2">
    <source>
        <dbReference type="ARBA" id="ARBA00005745"/>
    </source>
</evidence>
<organism evidence="11 12">
    <name type="scientific">Psychrilyobacter piezotolerans</name>
    <dbReference type="NCBI Taxonomy" id="2293438"/>
    <lineage>
        <taxon>Bacteria</taxon>
        <taxon>Fusobacteriati</taxon>
        <taxon>Fusobacteriota</taxon>
        <taxon>Fusobacteriia</taxon>
        <taxon>Fusobacteriales</taxon>
        <taxon>Fusobacteriaceae</taxon>
        <taxon>Psychrilyobacter</taxon>
    </lineage>
</organism>
<feature type="domain" description="Type II secretion system protein GspF" evidence="10">
    <location>
        <begin position="268"/>
        <end position="390"/>
    </location>
</feature>
<sequence length="399" mass="44290">MLYKYTALDSRGKKVNGETEAKSPIELRKILRQEKLILVKSTKKTNFSMKNGMFERVKAKDIAVFTRGLSTMINAGVGLIRCFEILESQVEKPKLKAVISQVREEISAGMPLAVCLAKHPKYFDKLYISMVKAGEASGMLDSVLLKVATSLEKSEEIKGKVKGAMIYPSIVFFTAMVVMFLMLAFVIPKFMLLFEGTGVEMPLLTRMVMRASEIASKYWYLFFAGVGGIFYGVKKSMMTPKGKRFFDVLLLKMPLMGTFVRKTAMARFTRTMSTLLNSGVTILMAFDISGEIVGNTLIEEAILGAKDSIRDGASIYKPLADSGQFPPMVTDMIEVGEESGQLSEILEKVADFTEMELEEAVRNLLSAFEPLIILFMAVGVGILIISMFLPLFKMSDMVG</sequence>
<dbReference type="Proteomes" id="UP000263486">
    <property type="component" value="Unassembled WGS sequence"/>
</dbReference>
<feature type="transmembrane region" description="Helical" evidence="9">
    <location>
        <begin position="371"/>
        <end position="392"/>
    </location>
</feature>
<dbReference type="Gene3D" id="1.20.81.30">
    <property type="entry name" value="Type II secretion system (T2SS), domain F"/>
    <property type="match status" value="2"/>
</dbReference>
<comment type="similarity">
    <text evidence="2 8">Belongs to the GSP F family.</text>
</comment>
<dbReference type="PRINTS" id="PR00812">
    <property type="entry name" value="BCTERIALGSPF"/>
</dbReference>
<dbReference type="InterPro" id="IPR042094">
    <property type="entry name" value="T2SS_GspF_sf"/>
</dbReference>
<dbReference type="PANTHER" id="PTHR30012">
    <property type="entry name" value="GENERAL SECRETION PATHWAY PROTEIN"/>
    <property type="match status" value="1"/>
</dbReference>
<evidence type="ECO:0000313" key="12">
    <source>
        <dbReference type="Proteomes" id="UP000263486"/>
    </source>
</evidence>
<feature type="domain" description="Type II secretion system protein GspF" evidence="10">
    <location>
        <begin position="65"/>
        <end position="188"/>
    </location>
</feature>
<dbReference type="InterPro" id="IPR003004">
    <property type="entry name" value="GspF/PilC"/>
</dbReference>
<dbReference type="EMBL" id="QUAJ01000022">
    <property type="protein sequence ID" value="REI40242.1"/>
    <property type="molecule type" value="Genomic_DNA"/>
</dbReference>
<accession>A0ABX9KF55</accession>
<dbReference type="PROSITE" id="PS00874">
    <property type="entry name" value="T2SP_F"/>
    <property type="match status" value="1"/>
</dbReference>
<evidence type="ECO:0000256" key="7">
    <source>
        <dbReference type="ARBA" id="ARBA00023136"/>
    </source>
</evidence>
<proteinExistence type="inferred from homology"/>
<feature type="transmembrane region" description="Helical" evidence="9">
    <location>
        <begin position="214"/>
        <end position="233"/>
    </location>
</feature>
<keyword evidence="4" id="KW-1003">Cell membrane</keyword>
<evidence type="ECO:0000256" key="9">
    <source>
        <dbReference type="SAM" id="Phobius"/>
    </source>
</evidence>
<keyword evidence="3 8" id="KW-0813">Transport</keyword>
<protein>
    <submittedName>
        <fullName evidence="11">Type II secretion system F family protein</fullName>
    </submittedName>
</protein>
<evidence type="ECO:0000256" key="8">
    <source>
        <dbReference type="RuleBase" id="RU003923"/>
    </source>
</evidence>
<dbReference type="PANTHER" id="PTHR30012:SF0">
    <property type="entry name" value="TYPE II SECRETION SYSTEM PROTEIN F-RELATED"/>
    <property type="match status" value="1"/>
</dbReference>
<evidence type="ECO:0000256" key="1">
    <source>
        <dbReference type="ARBA" id="ARBA00004651"/>
    </source>
</evidence>
<evidence type="ECO:0000313" key="11">
    <source>
        <dbReference type="EMBL" id="REI40242.1"/>
    </source>
</evidence>
<dbReference type="RefSeq" id="WP_114643071.1">
    <property type="nucleotide sequence ID" value="NZ_JAACIO010000022.1"/>
</dbReference>
<evidence type="ECO:0000256" key="5">
    <source>
        <dbReference type="ARBA" id="ARBA00022692"/>
    </source>
</evidence>
<keyword evidence="6 9" id="KW-1133">Transmembrane helix</keyword>
<evidence type="ECO:0000256" key="4">
    <source>
        <dbReference type="ARBA" id="ARBA00022475"/>
    </source>
</evidence>
<dbReference type="Pfam" id="PF00482">
    <property type="entry name" value="T2SSF"/>
    <property type="match status" value="2"/>
</dbReference>
<evidence type="ECO:0000259" key="10">
    <source>
        <dbReference type="Pfam" id="PF00482"/>
    </source>
</evidence>
<keyword evidence="7 9" id="KW-0472">Membrane</keyword>
<evidence type="ECO:0000256" key="6">
    <source>
        <dbReference type="ARBA" id="ARBA00022989"/>
    </source>
</evidence>
<dbReference type="InterPro" id="IPR018076">
    <property type="entry name" value="T2SS_GspF_dom"/>
</dbReference>